<dbReference type="Proteomes" id="UP001372338">
    <property type="component" value="Unassembled WGS sequence"/>
</dbReference>
<protein>
    <submittedName>
        <fullName evidence="2">Uncharacterized protein</fullName>
    </submittedName>
</protein>
<sequence>MARKRGKQNPPSPSPKTPPSSHDPKSNEKPVLSNTSPQGTTDLHVDDDLHGVIKLCGANLCEVPISCGVFSREGLQHEGNSRGAMNKACSASPLGLGGTSSPLGLGGTSTSLSNNETLSNKLDQIREKVKVKKPFDNVVGKSVAKGPNPKTVVDPKAVADPKSIDDLPVANATVPNRAFQLENPTAKETRSIRASVWETVDDSELHPIVANVKQKEDAKEGAQAQNVESSREGEWQTVISRSSKKLQKKNEETNQGRGVGGASASNSGNG</sequence>
<accession>A0AAN9EPM9</accession>
<reference evidence="2 3" key="1">
    <citation type="submission" date="2024-01" db="EMBL/GenBank/DDBJ databases">
        <title>The genomes of 5 underutilized Papilionoideae crops provide insights into root nodulation and disease resistanc.</title>
        <authorList>
            <person name="Yuan L."/>
        </authorList>
    </citation>
    <scope>NUCLEOTIDE SEQUENCE [LARGE SCALE GENOMIC DNA]</scope>
    <source>
        <strain evidence="2">ZHUSHIDOU_FW_LH</strain>
        <tissue evidence="2">Leaf</tissue>
    </source>
</reference>
<proteinExistence type="predicted"/>
<organism evidence="2 3">
    <name type="scientific">Crotalaria pallida</name>
    <name type="common">Smooth rattlebox</name>
    <name type="synonym">Crotalaria striata</name>
    <dbReference type="NCBI Taxonomy" id="3830"/>
    <lineage>
        <taxon>Eukaryota</taxon>
        <taxon>Viridiplantae</taxon>
        <taxon>Streptophyta</taxon>
        <taxon>Embryophyta</taxon>
        <taxon>Tracheophyta</taxon>
        <taxon>Spermatophyta</taxon>
        <taxon>Magnoliopsida</taxon>
        <taxon>eudicotyledons</taxon>
        <taxon>Gunneridae</taxon>
        <taxon>Pentapetalae</taxon>
        <taxon>rosids</taxon>
        <taxon>fabids</taxon>
        <taxon>Fabales</taxon>
        <taxon>Fabaceae</taxon>
        <taxon>Papilionoideae</taxon>
        <taxon>50 kb inversion clade</taxon>
        <taxon>genistoids sensu lato</taxon>
        <taxon>core genistoids</taxon>
        <taxon>Crotalarieae</taxon>
        <taxon>Crotalaria</taxon>
    </lineage>
</organism>
<feature type="compositionally biased region" description="Polar residues" evidence="1">
    <location>
        <begin position="32"/>
        <end position="41"/>
    </location>
</feature>
<feature type="region of interest" description="Disordered" evidence="1">
    <location>
        <begin position="212"/>
        <end position="270"/>
    </location>
</feature>
<dbReference type="AlphaFoldDB" id="A0AAN9EPM9"/>
<keyword evidence="3" id="KW-1185">Reference proteome</keyword>
<dbReference type="EMBL" id="JAYWIO010000005">
    <property type="protein sequence ID" value="KAK7261081.1"/>
    <property type="molecule type" value="Genomic_DNA"/>
</dbReference>
<feature type="region of interest" description="Disordered" evidence="1">
    <location>
        <begin position="1"/>
        <end position="43"/>
    </location>
</feature>
<evidence type="ECO:0000313" key="3">
    <source>
        <dbReference type="Proteomes" id="UP001372338"/>
    </source>
</evidence>
<gene>
    <name evidence="2" type="ORF">RIF29_27385</name>
</gene>
<name>A0AAN9EPM9_CROPI</name>
<comment type="caution">
    <text evidence="2">The sequence shown here is derived from an EMBL/GenBank/DDBJ whole genome shotgun (WGS) entry which is preliminary data.</text>
</comment>
<evidence type="ECO:0000313" key="2">
    <source>
        <dbReference type="EMBL" id="KAK7261081.1"/>
    </source>
</evidence>
<evidence type="ECO:0000256" key="1">
    <source>
        <dbReference type="SAM" id="MobiDB-lite"/>
    </source>
</evidence>